<accession>A0A2W0CG08</accession>
<dbReference type="RefSeq" id="WP_258377539.1">
    <property type="nucleotide sequence ID" value="NZ_PRLG01000003.1"/>
</dbReference>
<keyword evidence="2" id="KW-0808">Transferase</keyword>
<dbReference type="Gene3D" id="3.90.1200.10">
    <property type="match status" value="1"/>
</dbReference>
<dbReference type="InterPro" id="IPR011009">
    <property type="entry name" value="Kinase-like_dom_sf"/>
</dbReference>
<organism evidence="2 3">
    <name type="scientific">Paenibacillus illinoisensis</name>
    <dbReference type="NCBI Taxonomy" id="59845"/>
    <lineage>
        <taxon>Bacteria</taxon>
        <taxon>Bacillati</taxon>
        <taxon>Bacillota</taxon>
        <taxon>Bacilli</taxon>
        <taxon>Bacillales</taxon>
        <taxon>Paenibacillaceae</taxon>
        <taxon>Paenibacillus</taxon>
    </lineage>
</organism>
<evidence type="ECO:0000313" key="3">
    <source>
        <dbReference type="Proteomes" id="UP000247459"/>
    </source>
</evidence>
<comment type="caution">
    <text evidence="2">The sequence shown here is derived from an EMBL/GenBank/DDBJ whole genome shotgun (WGS) entry which is preliminary data.</text>
</comment>
<dbReference type="InterPro" id="IPR002575">
    <property type="entry name" value="Aminoglycoside_PTrfase"/>
</dbReference>
<proteinExistence type="predicted"/>
<sequence length="175" mass="20711">MVLAFAQGEDGKTACTLEGLSTDLETFGMLHFDYNDGNYSIDFDTGEITVYDFDNSCFGWYMLDLASTWRNGVGWIQFEPDVSKRRKFMDDYFELVLAGYRSETNLEEPMLDKLPFFIQVNLMENILDRFEYMGNKSYEEMLYLIKCLEEDISYIVFFHEIYSSEEPFEYEKHNI</sequence>
<dbReference type="SUPFAM" id="SSF56112">
    <property type="entry name" value="Protein kinase-like (PK-like)"/>
    <property type="match status" value="1"/>
</dbReference>
<evidence type="ECO:0000259" key="1">
    <source>
        <dbReference type="Pfam" id="PF01636"/>
    </source>
</evidence>
<dbReference type="Pfam" id="PF01636">
    <property type="entry name" value="APH"/>
    <property type="match status" value="1"/>
</dbReference>
<feature type="domain" description="Aminoglycoside phosphotransferase" evidence="1">
    <location>
        <begin position="27"/>
        <end position="79"/>
    </location>
</feature>
<dbReference type="EMBL" id="PRLG01000003">
    <property type="protein sequence ID" value="PYY30974.1"/>
    <property type="molecule type" value="Genomic_DNA"/>
</dbReference>
<reference evidence="2 3" key="1">
    <citation type="submission" date="2018-01" db="EMBL/GenBank/DDBJ databases">
        <title>Genome sequence of the PGP bacterium Paenibacillus illinoisensis E3.</title>
        <authorList>
            <person name="Rolli E."/>
            <person name="Marasco R."/>
            <person name="Bessem C."/>
            <person name="Michoud G."/>
            <person name="Gaiarsa S."/>
            <person name="Borin S."/>
            <person name="Daffonchio D."/>
        </authorList>
    </citation>
    <scope>NUCLEOTIDE SEQUENCE [LARGE SCALE GENOMIC DNA]</scope>
    <source>
        <strain evidence="2 3">E3</strain>
    </source>
</reference>
<dbReference type="Proteomes" id="UP000247459">
    <property type="component" value="Unassembled WGS sequence"/>
</dbReference>
<protein>
    <submittedName>
        <fullName evidence="2">Aminoglycoside phosphotransferase</fullName>
    </submittedName>
</protein>
<evidence type="ECO:0000313" key="2">
    <source>
        <dbReference type="EMBL" id="PYY30974.1"/>
    </source>
</evidence>
<name>A0A2W0CG08_9BACL</name>
<gene>
    <name evidence="2" type="ORF">PIL02S_00521</name>
</gene>
<dbReference type="GO" id="GO:0016740">
    <property type="term" value="F:transferase activity"/>
    <property type="evidence" value="ECO:0007669"/>
    <property type="project" value="UniProtKB-KW"/>
</dbReference>
<dbReference type="AlphaFoldDB" id="A0A2W0CG08"/>